<protein>
    <submittedName>
        <fullName evidence="4">Tryptophan halogenase</fullName>
    </submittedName>
</protein>
<evidence type="ECO:0000313" key="5">
    <source>
        <dbReference type="Proteomes" id="UP000318384"/>
    </source>
</evidence>
<keyword evidence="5" id="KW-1185">Reference proteome</keyword>
<dbReference type="AlphaFoldDB" id="A0A517WZU1"/>
<dbReference type="InterPro" id="IPR006076">
    <property type="entry name" value="FAD-dep_OxRdtase"/>
</dbReference>
<reference evidence="4 5" key="1">
    <citation type="submission" date="2019-03" db="EMBL/GenBank/DDBJ databases">
        <title>Deep-cultivation of Planctomycetes and their phenomic and genomic characterization uncovers novel biology.</title>
        <authorList>
            <person name="Wiegand S."/>
            <person name="Jogler M."/>
            <person name="Boedeker C."/>
            <person name="Pinto D."/>
            <person name="Vollmers J."/>
            <person name="Rivas-Marin E."/>
            <person name="Kohn T."/>
            <person name="Peeters S.H."/>
            <person name="Heuer A."/>
            <person name="Rast P."/>
            <person name="Oberbeckmann S."/>
            <person name="Bunk B."/>
            <person name="Jeske O."/>
            <person name="Meyerdierks A."/>
            <person name="Storesund J.E."/>
            <person name="Kallscheuer N."/>
            <person name="Luecker S."/>
            <person name="Lage O.M."/>
            <person name="Pohl T."/>
            <person name="Merkel B.J."/>
            <person name="Hornburger P."/>
            <person name="Mueller R.-W."/>
            <person name="Bruemmer F."/>
            <person name="Labrenz M."/>
            <person name="Spormann A.M."/>
            <person name="Op den Camp H."/>
            <person name="Overmann J."/>
            <person name="Amann R."/>
            <person name="Jetten M.S.M."/>
            <person name="Mascher T."/>
            <person name="Medema M.H."/>
            <person name="Devos D.P."/>
            <person name="Kaster A.-K."/>
            <person name="Ovreas L."/>
            <person name="Rohde M."/>
            <person name="Galperin M.Y."/>
            <person name="Jogler C."/>
        </authorList>
    </citation>
    <scope>NUCLEOTIDE SEQUENCE [LARGE SCALE GENOMIC DNA]</scope>
    <source>
        <strain evidence="4 5">V202</strain>
    </source>
</reference>
<evidence type="ECO:0000259" key="3">
    <source>
        <dbReference type="Pfam" id="PF01266"/>
    </source>
</evidence>
<proteinExistence type="predicted"/>
<dbReference type="SUPFAM" id="SSF51905">
    <property type="entry name" value="FAD/NAD(P)-binding domain"/>
    <property type="match status" value="1"/>
</dbReference>
<sequence>MQQFDVVILGAGFGGSLTALLLNQIGLNVALIDRGTHPRFSIGESSTPIADYLLESLSENYDLPQFQPFCKYGTWQERYPQLACGIKRGFSYFAHEPEQFFRQKSNHSSELLVTANLDEASADTHWFRADVDHFFAEEVQKSSVVYLDQTEVVLAQSDDWTIQVERRGERFDFRAQFLIDATGAMGVVPEFLGVERQTEFESCSTAVYGHFENVIPWSEILDQYEFDRSEYPFDCDQAALHHVLSEGWMWQLRFNNDITSAGFVLDSARNARSANELWQNLLSRYPSIQSQFEEASIVSPNFGLCSTGRFQRGWKECAGPKWALLPNTAGFVDPLHSTGIAHTLCGIERLVMILEQCWRNSDELSVALSHYSQSIQAELKLIDALVAGCYRTLKHFDLFTTSTLFYFAAATSFEHQRCNEQKRPLFLCADDVGLSNIISGWLSEVSKINDKNVSEPDEIKRAILNAETMLKPWNRVGLFHPDVPNMYYYTAAPKTEPQ</sequence>
<name>A0A517WZU1_9PLAN</name>
<dbReference type="Pfam" id="PF04820">
    <property type="entry name" value="Trp_halogenase"/>
    <property type="match status" value="1"/>
</dbReference>
<dbReference type="PANTHER" id="PTHR43747:SF5">
    <property type="entry name" value="FAD-BINDING DOMAIN-CONTAINING PROTEIN"/>
    <property type="match status" value="1"/>
</dbReference>
<dbReference type="GO" id="GO:0004497">
    <property type="term" value="F:monooxygenase activity"/>
    <property type="evidence" value="ECO:0007669"/>
    <property type="project" value="UniProtKB-KW"/>
</dbReference>
<organism evidence="4 5">
    <name type="scientific">Gimesia aquarii</name>
    <dbReference type="NCBI Taxonomy" id="2527964"/>
    <lineage>
        <taxon>Bacteria</taxon>
        <taxon>Pseudomonadati</taxon>
        <taxon>Planctomycetota</taxon>
        <taxon>Planctomycetia</taxon>
        <taxon>Planctomycetales</taxon>
        <taxon>Planctomycetaceae</taxon>
        <taxon>Gimesia</taxon>
    </lineage>
</organism>
<dbReference type="InterPro" id="IPR050816">
    <property type="entry name" value="Flavin-dep_Halogenase_NPB"/>
</dbReference>
<evidence type="ECO:0000256" key="1">
    <source>
        <dbReference type="ARBA" id="ARBA00023002"/>
    </source>
</evidence>
<dbReference type="PRINTS" id="PR00420">
    <property type="entry name" value="RNGMNOXGNASE"/>
</dbReference>
<dbReference type="RefSeq" id="WP_232099030.1">
    <property type="nucleotide sequence ID" value="NZ_CP037422.1"/>
</dbReference>
<evidence type="ECO:0000313" key="4">
    <source>
        <dbReference type="EMBL" id="QDU10770.1"/>
    </source>
</evidence>
<dbReference type="PANTHER" id="PTHR43747">
    <property type="entry name" value="FAD-BINDING PROTEIN"/>
    <property type="match status" value="1"/>
</dbReference>
<dbReference type="EMBL" id="CP037422">
    <property type="protein sequence ID" value="QDU10770.1"/>
    <property type="molecule type" value="Genomic_DNA"/>
</dbReference>
<dbReference type="Gene3D" id="3.50.50.60">
    <property type="entry name" value="FAD/NAD(P)-binding domain"/>
    <property type="match status" value="1"/>
</dbReference>
<keyword evidence="1" id="KW-0560">Oxidoreductase</keyword>
<gene>
    <name evidence="4" type="ORF">V202x_41830</name>
</gene>
<dbReference type="Proteomes" id="UP000318384">
    <property type="component" value="Chromosome"/>
</dbReference>
<dbReference type="InterPro" id="IPR006905">
    <property type="entry name" value="Flavin_halogenase"/>
</dbReference>
<evidence type="ECO:0000256" key="2">
    <source>
        <dbReference type="ARBA" id="ARBA00023033"/>
    </source>
</evidence>
<dbReference type="InterPro" id="IPR036188">
    <property type="entry name" value="FAD/NAD-bd_sf"/>
</dbReference>
<dbReference type="Pfam" id="PF01266">
    <property type="entry name" value="DAO"/>
    <property type="match status" value="1"/>
</dbReference>
<accession>A0A517WZU1</accession>
<feature type="domain" description="FAD dependent oxidoreductase" evidence="3">
    <location>
        <begin position="5"/>
        <end position="185"/>
    </location>
</feature>
<keyword evidence="2" id="KW-0503">Monooxygenase</keyword>